<evidence type="ECO:0000313" key="4">
    <source>
        <dbReference type="Proteomes" id="UP000504636"/>
    </source>
</evidence>
<keyword evidence="4" id="KW-1185">Reference proteome</keyword>
<evidence type="ECO:0000259" key="2">
    <source>
        <dbReference type="Pfam" id="PF23549"/>
    </source>
</evidence>
<accession>A0A6A6YHQ5</accession>
<dbReference type="GeneID" id="54461423"/>
<name>A0A6A6YHQ5_9PEZI</name>
<dbReference type="RefSeq" id="XP_033574498.1">
    <property type="nucleotide sequence ID" value="XM_033720530.1"/>
</dbReference>
<dbReference type="Proteomes" id="UP000504636">
    <property type="component" value="Unplaced"/>
</dbReference>
<reference evidence="5" key="2">
    <citation type="submission" date="2020-04" db="EMBL/GenBank/DDBJ databases">
        <authorList>
            <consortium name="NCBI Genome Project"/>
        </authorList>
    </citation>
    <scope>NUCLEOTIDE SEQUENCE</scope>
    <source>
        <strain evidence="5">CBS 304.34</strain>
    </source>
</reference>
<reference evidence="5" key="3">
    <citation type="submission" date="2025-04" db="UniProtKB">
        <authorList>
            <consortium name="RefSeq"/>
        </authorList>
    </citation>
    <scope>IDENTIFICATION</scope>
    <source>
        <strain evidence="5">CBS 304.34</strain>
    </source>
</reference>
<dbReference type="OrthoDB" id="4469945at2759"/>
<reference evidence="3 5" key="1">
    <citation type="journal article" date="2020" name="Stud. Mycol.">
        <title>101 Dothideomycetes genomes: a test case for predicting lifestyles and emergence of pathogens.</title>
        <authorList>
            <person name="Haridas S."/>
            <person name="Albert R."/>
            <person name="Binder M."/>
            <person name="Bloem J."/>
            <person name="Labutti K."/>
            <person name="Salamov A."/>
            <person name="Andreopoulos B."/>
            <person name="Baker S."/>
            <person name="Barry K."/>
            <person name="Bills G."/>
            <person name="Bluhm B."/>
            <person name="Cannon C."/>
            <person name="Castanera R."/>
            <person name="Culley D."/>
            <person name="Daum C."/>
            <person name="Ezra D."/>
            <person name="Gonzalez J."/>
            <person name="Henrissat B."/>
            <person name="Kuo A."/>
            <person name="Liang C."/>
            <person name="Lipzen A."/>
            <person name="Lutzoni F."/>
            <person name="Magnuson J."/>
            <person name="Mondo S."/>
            <person name="Nolan M."/>
            <person name="Ohm R."/>
            <person name="Pangilinan J."/>
            <person name="Park H.-J."/>
            <person name="Ramirez L."/>
            <person name="Alfaro M."/>
            <person name="Sun H."/>
            <person name="Tritt A."/>
            <person name="Yoshinaga Y."/>
            <person name="Zwiers L.-H."/>
            <person name="Turgeon B."/>
            <person name="Goodwin S."/>
            <person name="Spatafora J."/>
            <person name="Crous P."/>
            <person name="Grigoriev I."/>
        </authorList>
    </citation>
    <scope>NUCLEOTIDE SEQUENCE</scope>
    <source>
        <strain evidence="3 5">CBS 304.34</strain>
    </source>
</reference>
<dbReference type="Pfam" id="PF23549">
    <property type="entry name" value="Zn_ribbon_GRF_2"/>
    <property type="match status" value="1"/>
</dbReference>
<proteinExistence type="predicted"/>
<feature type="domain" description="GRF-like zinc ribbon" evidence="2">
    <location>
        <begin position="64"/>
        <end position="107"/>
    </location>
</feature>
<organism evidence="3">
    <name type="scientific">Mytilinidion resinicola</name>
    <dbReference type="NCBI Taxonomy" id="574789"/>
    <lineage>
        <taxon>Eukaryota</taxon>
        <taxon>Fungi</taxon>
        <taxon>Dikarya</taxon>
        <taxon>Ascomycota</taxon>
        <taxon>Pezizomycotina</taxon>
        <taxon>Dothideomycetes</taxon>
        <taxon>Pleosporomycetidae</taxon>
        <taxon>Mytilinidiales</taxon>
        <taxon>Mytilinidiaceae</taxon>
        <taxon>Mytilinidion</taxon>
    </lineage>
</organism>
<dbReference type="InterPro" id="IPR056444">
    <property type="entry name" value="Zn_ribbon_GRF_2"/>
</dbReference>
<evidence type="ECO:0000256" key="1">
    <source>
        <dbReference type="SAM" id="MobiDB-lite"/>
    </source>
</evidence>
<sequence length="177" mass="19346">MAADTPFSPGQIHRATAPSSSMGSNSSLGRDKATGTAMKTGSSLQEDVVQSQAIFVQGHLPLSQPLCLECERPVTRLTTSRYNRNGNARRPYLKCVPCDKFHSFADEQGNNPENLRCHCGEPSRKQVSGIKTQSQRGLHYVCSLGNCDFYRAAIGPSGHQVLLDERLPNQMRTLGLV</sequence>
<dbReference type="AlphaFoldDB" id="A0A6A6YHQ5"/>
<gene>
    <name evidence="3 5" type="ORF">BDZ99DRAFT_465379</name>
</gene>
<feature type="region of interest" description="Disordered" evidence="1">
    <location>
        <begin position="1"/>
        <end position="43"/>
    </location>
</feature>
<dbReference type="EMBL" id="MU003705">
    <property type="protein sequence ID" value="KAF2807534.1"/>
    <property type="molecule type" value="Genomic_DNA"/>
</dbReference>
<evidence type="ECO:0000313" key="5">
    <source>
        <dbReference type="RefSeq" id="XP_033574498.1"/>
    </source>
</evidence>
<protein>
    <recommendedName>
        <fullName evidence="2">GRF-like zinc ribbon domain-containing protein</fullName>
    </recommendedName>
</protein>
<evidence type="ECO:0000313" key="3">
    <source>
        <dbReference type="EMBL" id="KAF2807534.1"/>
    </source>
</evidence>